<feature type="transmembrane region" description="Helical" evidence="10">
    <location>
        <begin position="339"/>
        <end position="359"/>
    </location>
</feature>
<dbReference type="GO" id="GO:0005789">
    <property type="term" value="C:endoplasmic reticulum membrane"/>
    <property type="evidence" value="ECO:0007669"/>
    <property type="project" value="UniProtKB-SubCell"/>
</dbReference>
<evidence type="ECO:0000256" key="8">
    <source>
        <dbReference type="ARBA" id="ARBA00025100"/>
    </source>
</evidence>
<feature type="transmembrane region" description="Helical" evidence="10">
    <location>
        <begin position="308"/>
        <end position="327"/>
    </location>
</feature>
<dbReference type="GO" id="GO:0080162">
    <property type="term" value="P:endoplasmic reticulum to cytosol auxin transport"/>
    <property type="evidence" value="ECO:0007669"/>
    <property type="project" value="InterPro"/>
</dbReference>
<feature type="transmembrane region" description="Helical" evidence="10">
    <location>
        <begin position="269"/>
        <end position="288"/>
    </location>
</feature>
<evidence type="ECO:0000256" key="3">
    <source>
        <dbReference type="ARBA" id="ARBA00022692"/>
    </source>
</evidence>
<reference evidence="11" key="2">
    <citation type="submission" date="2022-03" db="EMBL/GenBank/DDBJ databases">
        <title>Draft title - Genomic analysis of global carrot germplasm unveils the trajectory of domestication and the origin of high carotenoid orange carrot.</title>
        <authorList>
            <person name="Iorizzo M."/>
            <person name="Ellison S."/>
            <person name="Senalik D."/>
            <person name="Macko-Podgorni A."/>
            <person name="Grzebelus D."/>
            <person name="Bostan H."/>
            <person name="Rolling W."/>
            <person name="Curaba J."/>
            <person name="Simon P."/>
        </authorList>
    </citation>
    <scope>NUCLEOTIDE SEQUENCE</scope>
    <source>
        <tissue evidence="11">Leaf</tissue>
    </source>
</reference>
<evidence type="ECO:0000256" key="1">
    <source>
        <dbReference type="ARBA" id="ARBA00004477"/>
    </source>
</evidence>
<feature type="transmembrane region" description="Helical" evidence="10">
    <location>
        <begin position="88"/>
        <end position="108"/>
    </location>
</feature>
<keyword evidence="6 10" id="KW-0472">Membrane</keyword>
<feature type="transmembrane region" description="Helical" evidence="10">
    <location>
        <begin position="409"/>
        <end position="430"/>
    </location>
</feature>
<evidence type="ECO:0008006" key="13">
    <source>
        <dbReference type="Google" id="ProtNLM"/>
    </source>
</evidence>
<evidence type="ECO:0000256" key="6">
    <source>
        <dbReference type="ARBA" id="ARBA00023136"/>
    </source>
</evidence>
<evidence type="ECO:0000256" key="9">
    <source>
        <dbReference type="ARBA" id="ARBA00025752"/>
    </source>
</evidence>
<keyword evidence="12" id="KW-1185">Reference proteome</keyword>
<evidence type="ECO:0000256" key="2">
    <source>
        <dbReference type="ARBA" id="ARBA00022448"/>
    </source>
</evidence>
<accession>A0AAF0X8X0</accession>
<keyword evidence="3 10" id="KW-0812">Transmembrane</keyword>
<dbReference type="GO" id="GO:0009734">
    <property type="term" value="P:auxin-activated signaling pathway"/>
    <property type="evidence" value="ECO:0007669"/>
    <property type="project" value="UniProtKB-KW"/>
</dbReference>
<feature type="transmembrane region" description="Helical" evidence="10">
    <location>
        <begin position="379"/>
        <end position="397"/>
    </location>
</feature>
<dbReference type="InterPro" id="IPR004776">
    <property type="entry name" value="Mem_transp_PIN-like"/>
</dbReference>
<dbReference type="PANTHER" id="PTHR31651">
    <property type="match status" value="1"/>
</dbReference>
<comment type="subcellular location">
    <subcellularLocation>
        <location evidence="1">Endoplasmic reticulum membrane</location>
        <topology evidence="1">Multi-pass membrane protein</topology>
    </subcellularLocation>
</comment>
<dbReference type="EMBL" id="CP093348">
    <property type="protein sequence ID" value="WOH03603.1"/>
    <property type="molecule type" value="Genomic_DNA"/>
</dbReference>
<dbReference type="InterPro" id="IPR045033">
    <property type="entry name" value="PILS1/3/4/5/7"/>
</dbReference>
<feature type="transmembrane region" description="Helical" evidence="10">
    <location>
        <begin position="53"/>
        <end position="76"/>
    </location>
</feature>
<keyword evidence="4" id="KW-0256">Endoplasmic reticulum</keyword>
<organism evidence="11 12">
    <name type="scientific">Daucus carota subsp. sativus</name>
    <name type="common">Carrot</name>
    <dbReference type="NCBI Taxonomy" id="79200"/>
    <lineage>
        <taxon>Eukaryota</taxon>
        <taxon>Viridiplantae</taxon>
        <taxon>Streptophyta</taxon>
        <taxon>Embryophyta</taxon>
        <taxon>Tracheophyta</taxon>
        <taxon>Spermatophyta</taxon>
        <taxon>Magnoliopsida</taxon>
        <taxon>eudicotyledons</taxon>
        <taxon>Gunneridae</taxon>
        <taxon>Pentapetalae</taxon>
        <taxon>asterids</taxon>
        <taxon>campanulids</taxon>
        <taxon>Apiales</taxon>
        <taxon>Apiaceae</taxon>
        <taxon>Apioideae</taxon>
        <taxon>Scandiceae</taxon>
        <taxon>Daucinae</taxon>
        <taxon>Daucus</taxon>
        <taxon>Daucus sect. Daucus</taxon>
    </lineage>
</organism>
<keyword evidence="7" id="KW-0927">Auxin signaling pathway</keyword>
<proteinExistence type="inferred from homology"/>
<sequence>MELLNLFVAASMPVLKVLLLTALGSFLALDTIDLLGEDARNSMNRASLSTQNSIFSNFLLIVFYVFSPALIGGNLANTITYESMIKLWFMPVNILFAFIVGSGLGWMVNLLTKPPPHLRGLVIGCCAAGNLGNILIIIIPAVCKESGTPFGAADVCSTYAMAYASLSMAIGAIYLWVYAYNVVRISVEASLKQVGKNGSSVGNSSIASSMTEPIGFSEPLLSQVDAVTIEHNTEALPLARFEKKNQLSLTDKIKHYMLEISQTLNLKKLFAPSTNAAIVGFVVGVVPWLRKLMIGDTAPLRVIEDSTILLGEGAIPALSLIIGANLLRGLRATGTQKSMVFGIVVARYIALPLAGIGIVKGLMRLNLVKADPLYEFVLLIQYAVPPAMNMGTITQMFGSGETECSVIMLWTYSLASISLTLWCTFFLWLVSSSV</sequence>
<gene>
    <name evidence="11" type="ORF">DCAR_0623002</name>
</gene>
<protein>
    <recommendedName>
        <fullName evidence="13">Auxin efflux carrier</fullName>
    </recommendedName>
</protein>
<evidence type="ECO:0000256" key="5">
    <source>
        <dbReference type="ARBA" id="ARBA00022989"/>
    </source>
</evidence>
<evidence type="ECO:0000313" key="11">
    <source>
        <dbReference type="EMBL" id="WOH03603.1"/>
    </source>
</evidence>
<dbReference type="AlphaFoldDB" id="A0AAF0X8X0"/>
<dbReference type="Pfam" id="PF03547">
    <property type="entry name" value="Mem_trans"/>
    <property type="match status" value="1"/>
</dbReference>
<keyword evidence="5 10" id="KW-1133">Transmembrane helix</keyword>
<feature type="transmembrane region" description="Helical" evidence="10">
    <location>
        <begin position="120"/>
        <end position="142"/>
    </location>
</feature>
<reference evidence="11" key="1">
    <citation type="journal article" date="2016" name="Nat. Genet.">
        <title>A high-quality carrot genome assembly provides new insights into carotenoid accumulation and asterid genome evolution.</title>
        <authorList>
            <person name="Iorizzo M."/>
            <person name="Ellison S."/>
            <person name="Senalik D."/>
            <person name="Zeng P."/>
            <person name="Satapoomin P."/>
            <person name="Huang J."/>
            <person name="Bowman M."/>
            <person name="Iovene M."/>
            <person name="Sanseverino W."/>
            <person name="Cavagnaro P."/>
            <person name="Yildiz M."/>
            <person name="Macko-Podgorni A."/>
            <person name="Moranska E."/>
            <person name="Grzebelus E."/>
            <person name="Grzebelus D."/>
            <person name="Ashrafi H."/>
            <person name="Zheng Z."/>
            <person name="Cheng S."/>
            <person name="Spooner D."/>
            <person name="Van Deynze A."/>
            <person name="Simon P."/>
        </authorList>
    </citation>
    <scope>NUCLEOTIDE SEQUENCE</scope>
    <source>
        <tissue evidence="11">Leaf</tissue>
    </source>
</reference>
<evidence type="ECO:0000256" key="7">
    <source>
        <dbReference type="ARBA" id="ARBA00023294"/>
    </source>
</evidence>
<comment type="similarity">
    <text evidence="9">Belongs to the auxin efflux carrier (TC 2.A.69.2) family.</text>
</comment>
<keyword evidence="2" id="KW-0813">Transport</keyword>
<feature type="transmembrane region" description="Helical" evidence="10">
    <location>
        <begin position="6"/>
        <end position="32"/>
    </location>
</feature>
<name>A0AAF0X8X0_DAUCS</name>
<feature type="transmembrane region" description="Helical" evidence="10">
    <location>
        <begin position="162"/>
        <end position="183"/>
    </location>
</feature>
<comment type="function">
    <text evidence="8">Involved in cellular auxin homeostasis by regulating auxin metabolism. Regulates intracellular auxin accumulation at the endoplasmic reticulum and thus auxin availability for nuclear auxin signaling.</text>
</comment>
<dbReference type="PANTHER" id="PTHR31651:SF33">
    <property type="entry name" value="PROTEIN PIN-LIKES 1"/>
    <property type="match status" value="1"/>
</dbReference>
<evidence type="ECO:0000256" key="10">
    <source>
        <dbReference type="SAM" id="Phobius"/>
    </source>
</evidence>
<evidence type="ECO:0000313" key="12">
    <source>
        <dbReference type="Proteomes" id="UP000077755"/>
    </source>
</evidence>
<dbReference type="Proteomes" id="UP000077755">
    <property type="component" value="Chromosome 6"/>
</dbReference>
<evidence type="ECO:0000256" key="4">
    <source>
        <dbReference type="ARBA" id="ARBA00022824"/>
    </source>
</evidence>